<proteinExistence type="predicted"/>
<reference evidence="2 3" key="1">
    <citation type="submission" date="2021-02" db="EMBL/GenBank/DDBJ databases">
        <title>De Novo genome assembly of isolated myxobacteria.</title>
        <authorList>
            <person name="Stevens D.C."/>
        </authorList>
    </citation>
    <scope>NUCLEOTIDE SEQUENCE [LARGE SCALE GENOMIC DNA]</scope>
    <source>
        <strain evidence="3">SCPEA02</strain>
    </source>
</reference>
<dbReference type="SUPFAM" id="SSF52200">
    <property type="entry name" value="Toll/Interleukin receptor TIR domain"/>
    <property type="match status" value="1"/>
</dbReference>
<dbReference type="Proteomes" id="UP000662747">
    <property type="component" value="Chromosome"/>
</dbReference>
<dbReference type="RefSeq" id="WP_206726439.1">
    <property type="nucleotide sequence ID" value="NZ_CP071090.1"/>
</dbReference>
<name>A0ABX7P324_9BACT</name>
<evidence type="ECO:0000313" key="3">
    <source>
        <dbReference type="Proteomes" id="UP000662747"/>
    </source>
</evidence>
<keyword evidence="2" id="KW-0675">Receptor</keyword>
<dbReference type="PROSITE" id="PS50104">
    <property type="entry name" value="TIR"/>
    <property type="match status" value="1"/>
</dbReference>
<dbReference type="Pfam" id="PF13676">
    <property type="entry name" value="TIR_2"/>
    <property type="match status" value="1"/>
</dbReference>
<dbReference type="InterPro" id="IPR000157">
    <property type="entry name" value="TIR_dom"/>
</dbReference>
<keyword evidence="3" id="KW-1185">Reference proteome</keyword>
<accession>A0ABX7P324</accession>
<dbReference type="Gene3D" id="3.40.50.10140">
    <property type="entry name" value="Toll/interleukin-1 receptor homology (TIR) domain"/>
    <property type="match status" value="1"/>
</dbReference>
<dbReference type="InterPro" id="IPR035897">
    <property type="entry name" value="Toll_tir_struct_dom_sf"/>
</dbReference>
<dbReference type="EMBL" id="CP071090">
    <property type="protein sequence ID" value="QSQ24879.1"/>
    <property type="molecule type" value="Genomic_DNA"/>
</dbReference>
<feature type="domain" description="TIR" evidence="1">
    <location>
        <begin position="1"/>
        <end position="136"/>
    </location>
</feature>
<protein>
    <submittedName>
        <fullName evidence="2">Toll/interleukin-1 receptor domain-containing protein</fullName>
    </submittedName>
</protein>
<sequence length="148" mass="17144">MSYTALKDVWGTVGKFHEHLEVELKKKTGDRDLVFFRDKSAIHAGDAFEKVIFDALDSAKLLLVLLSPTWLSSDWCKREYKLFREGSQRKGTNRPIVPVMWDRVSAEDAAHREEKKILAELSQLQIFEWNDLQYADWTSPELSGDRNS</sequence>
<evidence type="ECO:0000313" key="2">
    <source>
        <dbReference type="EMBL" id="QSQ24879.1"/>
    </source>
</evidence>
<gene>
    <name evidence="2" type="ORF">JY651_08045</name>
</gene>
<evidence type="ECO:0000259" key="1">
    <source>
        <dbReference type="PROSITE" id="PS50104"/>
    </source>
</evidence>
<organism evidence="2 3">
    <name type="scientific">Pyxidicoccus parkwayensis</name>
    <dbReference type="NCBI Taxonomy" id="2813578"/>
    <lineage>
        <taxon>Bacteria</taxon>
        <taxon>Pseudomonadati</taxon>
        <taxon>Myxococcota</taxon>
        <taxon>Myxococcia</taxon>
        <taxon>Myxococcales</taxon>
        <taxon>Cystobacterineae</taxon>
        <taxon>Myxococcaceae</taxon>
        <taxon>Pyxidicoccus</taxon>
    </lineage>
</organism>